<evidence type="ECO:0000313" key="4">
    <source>
        <dbReference type="Proteomes" id="UP000094296"/>
    </source>
</evidence>
<comment type="caution">
    <text evidence="3">The sequence shown here is derived from an EMBL/GenBank/DDBJ whole genome shotgun (WGS) entry which is preliminary data.</text>
</comment>
<keyword evidence="4" id="KW-1185">Reference proteome</keyword>
<name>A0A1E5G563_9FIRM</name>
<sequence>MNKKTQGHQVPQSVLLFIIFLVPLLVISNMAYLITEKVDTNENERPIMENNYSVAGVPLENMTKEGAIDAIERALINIDSKQITIQIDEQLWIIPVVELQIRYDVETTVEEAFALTSLSSRQHIPLVFQYDRLKLQEYLEEIATQVNIPVIDATVYKVGNRIEKTAEQIGSVLNIEQLIMEIQNAIAYAFPADYFQVALNEVMPRVSARELHDVNRHFATYTTVIDTTDRNQLHNMMRSVERIEHFVISPQAAFSFNELASPYTANNGYTIAPGVENDSSSEGYGGGVSQVATTLYVAALKAGLDIMEHHNNSRPVPYAPLGYDASVVKKSEDLKLTNSKRRNMYVSLKILDNKVEVQVFGNQTDYINYSLETRNKRTIQPEVEYYLNTALSPLSEHVVGAGEVGYTIDLYRVWDSNNQPQQELITSNSYDSVPRIIEIGERHRNANNINGGKGTTSNR</sequence>
<gene>
    <name evidence="3" type="ORF">BHF68_01180</name>
</gene>
<dbReference type="PANTHER" id="PTHR35788:SF1">
    <property type="entry name" value="EXPORTED PROTEIN"/>
    <property type="match status" value="1"/>
</dbReference>
<dbReference type="AlphaFoldDB" id="A0A1E5G563"/>
<dbReference type="InterPro" id="IPR007391">
    <property type="entry name" value="Vancomycin_resist_VanW"/>
</dbReference>
<dbReference type="Pfam" id="PF12229">
    <property type="entry name" value="PG_binding_4"/>
    <property type="match status" value="1"/>
</dbReference>
<keyword evidence="1" id="KW-0812">Transmembrane</keyword>
<organism evidence="3 4">
    <name type="scientific">Desulfuribacillus alkaliarsenatis</name>
    <dbReference type="NCBI Taxonomy" id="766136"/>
    <lineage>
        <taxon>Bacteria</taxon>
        <taxon>Bacillati</taxon>
        <taxon>Bacillota</taxon>
        <taxon>Desulfuribacillia</taxon>
        <taxon>Desulfuribacillales</taxon>
        <taxon>Desulfuribacillaceae</taxon>
        <taxon>Desulfuribacillus</taxon>
    </lineage>
</organism>
<evidence type="ECO:0000256" key="1">
    <source>
        <dbReference type="SAM" id="Phobius"/>
    </source>
</evidence>
<keyword evidence="1" id="KW-0472">Membrane</keyword>
<evidence type="ECO:0000313" key="3">
    <source>
        <dbReference type="EMBL" id="OEF98322.1"/>
    </source>
</evidence>
<dbReference type="InterPro" id="IPR022029">
    <property type="entry name" value="YoaR-like_PG-bd"/>
</dbReference>
<dbReference type="OrthoDB" id="9813301at2"/>
<protein>
    <recommendedName>
        <fullName evidence="2">YoaR-like putative peptidoglycan binding domain-containing protein</fullName>
    </recommendedName>
</protein>
<dbReference type="EMBL" id="MIJE01000001">
    <property type="protein sequence ID" value="OEF98322.1"/>
    <property type="molecule type" value="Genomic_DNA"/>
</dbReference>
<dbReference type="Pfam" id="PF04294">
    <property type="entry name" value="VanW"/>
    <property type="match status" value="1"/>
</dbReference>
<keyword evidence="1" id="KW-1133">Transmembrane helix</keyword>
<dbReference type="STRING" id="766136.BHF68_01180"/>
<dbReference type="RefSeq" id="WP_069641814.1">
    <property type="nucleotide sequence ID" value="NZ_MIJE01000001.1"/>
</dbReference>
<feature type="transmembrane region" description="Helical" evidence="1">
    <location>
        <begin position="12"/>
        <end position="34"/>
    </location>
</feature>
<feature type="domain" description="YoaR-like putative peptidoglycan binding" evidence="2">
    <location>
        <begin position="92"/>
        <end position="187"/>
    </location>
</feature>
<accession>A0A1E5G563</accession>
<proteinExistence type="predicted"/>
<dbReference type="Proteomes" id="UP000094296">
    <property type="component" value="Unassembled WGS sequence"/>
</dbReference>
<dbReference type="InterPro" id="IPR052913">
    <property type="entry name" value="Glycopeptide_resist_protein"/>
</dbReference>
<dbReference type="PANTHER" id="PTHR35788">
    <property type="entry name" value="EXPORTED PROTEIN-RELATED"/>
    <property type="match status" value="1"/>
</dbReference>
<evidence type="ECO:0000259" key="2">
    <source>
        <dbReference type="Pfam" id="PF12229"/>
    </source>
</evidence>
<reference evidence="3 4" key="1">
    <citation type="submission" date="2016-09" db="EMBL/GenBank/DDBJ databases">
        <title>Draft genome sequence for the type strain of Desulfuribacillus alkaliarsenatis AHT28, an obligately anaerobic, sulfidogenic bacterium isolated from Russian soda lake sediments.</title>
        <authorList>
            <person name="Abin C.A."/>
            <person name="Hollibaugh J.T."/>
        </authorList>
    </citation>
    <scope>NUCLEOTIDE SEQUENCE [LARGE SCALE GENOMIC DNA]</scope>
    <source>
        <strain evidence="3 4">AHT28</strain>
    </source>
</reference>